<dbReference type="InterPro" id="IPR036890">
    <property type="entry name" value="HATPase_C_sf"/>
</dbReference>
<dbReference type="InterPro" id="IPR003594">
    <property type="entry name" value="HATPase_dom"/>
</dbReference>
<protein>
    <submittedName>
        <fullName evidence="2">Anti-sigma regulatory factor (Ser/Thr protein kinase)</fullName>
    </submittedName>
</protein>
<dbReference type="EMBL" id="JAUSUA010000003">
    <property type="protein sequence ID" value="MDQ0207703.1"/>
    <property type="molecule type" value="Genomic_DNA"/>
</dbReference>
<gene>
    <name evidence="2" type="ORF">J2S05_002504</name>
</gene>
<dbReference type="SUPFAM" id="SSF55874">
    <property type="entry name" value="ATPase domain of HSP90 chaperone/DNA topoisomerase II/histidine kinase"/>
    <property type="match status" value="1"/>
</dbReference>
<comment type="caution">
    <text evidence="2">The sequence shown here is derived from an EMBL/GenBank/DDBJ whole genome shotgun (WGS) entry which is preliminary data.</text>
</comment>
<name>A0ABT9YJC0_9BACI</name>
<dbReference type="Gene3D" id="3.30.565.10">
    <property type="entry name" value="Histidine kinase-like ATPase, C-terminal domain"/>
    <property type="match status" value="1"/>
</dbReference>
<accession>A0ABT9YJC0</accession>
<dbReference type="Proteomes" id="UP001225034">
    <property type="component" value="Unassembled WGS sequence"/>
</dbReference>
<sequence>MLFGGMIEKIFVSEPAITPIFLPGVSFREVKFILKRGFLSDKLAEFIHVPPNEKQRLRGMAIHGMSYLPKTMDHSAEVILYLSELIIHWNERNEDVISNVNKMLLPPLLSEAAILTYSLYKDDVFSVQANAQSVIANDQHMHWKIYRDVLYASSQGQFSLLSQEELSNSVKDFHLISEYEISTKSDIPACRHHVKSLLLQQGYDTKQIMNWLLALSEAITNIIVHAFRGKLKVLTSSDGQEVLFVAEDRGPGFQLETLPKSILLAGYSSKESLGHGFTFMIKLANQVQLYTSPQGSTLILRFTTTNQHTSKRLIMERSSHNEPNFSIG</sequence>
<evidence type="ECO:0000313" key="2">
    <source>
        <dbReference type="EMBL" id="MDQ0207703.1"/>
    </source>
</evidence>
<evidence type="ECO:0000259" key="1">
    <source>
        <dbReference type="Pfam" id="PF13581"/>
    </source>
</evidence>
<feature type="domain" description="Histidine kinase/HSP90-like ATPase" evidence="1">
    <location>
        <begin position="184"/>
        <end position="301"/>
    </location>
</feature>
<reference evidence="2 3" key="1">
    <citation type="submission" date="2023-07" db="EMBL/GenBank/DDBJ databases">
        <title>Genomic Encyclopedia of Type Strains, Phase IV (KMG-IV): sequencing the most valuable type-strain genomes for metagenomic binning, comparative biology and taxonomic classification.</title>
        <authorList>
            <person name="Goeker M."/>
        </authorList>
    </citation>
    <scope>NUCLEOTIDE SEQUENCE [LARGE SCALE GENOMIC DNA]</scope>
    <source>
        <strain evidence="2 3">DSM 19154</strain>
    </source>
</reference>
<dbReference type="RefSeq" id="WP_306983199.1">
    <property type="nucleotide sequence ID" value="NZ_JAUSUA010000003.1"/>
</dbReference>
<keyword evidence="3" id="KW-1185">Reference proteome</keyword>
<organism evidence="2 3">
    <name type="scientific">Alkalicoccobacillus murimartini</name>
    <dbReference type="NCBI Taxonomy" id="171685"/>
    <lineage>
        <taxon>Bacteria</taxon>
        <taxon>Bacillati</taxon>
        <taxon>Bacillota</taxon>
        <taxon>Bacilli</taxon>
        <taxon>Bacillales</taxon>
        <taxon>Bacillaceae</taxon>
        <taxon>Alkalicoccobacillus</taxon>
    </lineage>
</organism>
<evidence type="ECO:0000313" key="3">
    <source>
        <dbReference type="Proteomes" id="UP001225034"/>
    </source>
</evidence>
<dbReference type="Pfam" id="PF13581">
    <property type="entry name" value="HATPase_c_2"/>
    <property type="match status" value="1"/>
</dbReference>
<proteinExistence type="predicted"/>